<evidence type="ECO:0000259" key="1">
    <source>
        <dbReference type="Pfam" id="PF00535"/>
    </source>
</evidence>
<dbReference type="Gene3D" id="3.90.550.10">
    <property type="entry name" value="Spore Coat Polysaccharide Biosynthesis Protein SpsA, Chain A"/>
    <property type="match status" value="1"/>
</dbReference>
<comment type="caution">
    <text evidence="2">The sequence shown here is derived from an EMBL/GenBank/DDBJ whole genome shotgun (WGS) entry which is preliminary data.</text>
</comment>
<keyword evidence="3" id="KW-1185">Reference proteome</keyword>
<protein>
    <recommendedName>
        <fullName evidence="1">Glycosyltransferase 2-like domain-containing protein</fullName>
    </recommendedName>
</protein>
<dbReference type="GeneID" id="82203561"/>
<name>A0A1U7NDR9_9FIRM</name>
<sequence>MSEKASHENHLYNLVCMAACNGEKYIDAQIKSILNQLNEDDRLFISIDPSKDQTKEIVDTFKKQDSRIFALNGPGQGIQKNFEFLLSKAQVYLKKRRDYDPECLQKTLIYLCDQDDLWHKNKIPVVEKFFLQEPINLLVHDCDLIDENGLMLEQSYFELHRTKPGYLDNLVRNSYIGCCMIFRAELLEKILPFPQPIPMHDQWIGLKARQYGRQKWLKEPLISYRRHGKNASDLTHSKLTQMIQWRFQIIKALLQK</sequence>
<organism evidence="2 3">
    <name type="scientific">Ileibacterium valens</name>
    <dbReference type="NCBI Taxonomy" id="1862668"/>
    <lineage>
        <taxon>Bacteria</taxon>
        <taxon>Bacillati</taxon>
        <taxon>Bacillota</taxon>
        <taxon>Erysipelotrichia</taxon>
        <taxon>Erysipelotrichales</taxon>
        <taxon>Erysipelotrichaceae</taxon>
        <taxon>Ileibacterium</taxon>
    </lineage>
</organism>
<reference evidence="2 3" key="1">
    <citation type="submission" date="2016-11" db="EMBL/GenBank/DDBJ databases">
        <title>Description of two novel members of the family Erysipelotrichaceae: Ileibacterium lipovorans gen. nov., sp. nov. and Dubosiella newyorkensis, gen. nov., sp. nov.</title>
        <authorList>
            <person name="Cox L.M."/>
            <person name="Sohn J."/>
            <person name="Tyrrell K.L."/>
            <person name="Citron D.M."/>
            <person name="Lawson P.A."/>
            <person name="Patel N.B."/>
            <person name="Iizumi T."/>
            <person name="Perez-Perez G.I."/>
            <person name="Goldstein E.J."/>
            <person name="Blaser M.J."/>
        </authorList>
    </citation>
    <scope>NUCLEOTIDE SEQUENCE [LARGE SCALE GENOMIC DNA]</scope>
    <source>
        <strain evidence="2 3">NYU-BL-A3</strain>
    </source>
</reference>
<dbReference type="AlphaFoldDB" id="A0A1U7NDR9"/>
<evidence type="ECO:0000313" key="3">
    <source>
        <dbReference type="Proteomes" id="UP000186341"/>
    </source>
</evidence>
<dbReference type="Proteomes" id="UP000186341">
    <property type="component" value="Unassembled WGS sequence"/>
</dbReference>
<evidence type="ECO:0000313" key="2">
    <source>
        <dbReference type="EMBL" id="OLU37510.1"/>
    </source>
</evidence>
<dbReference type="EMBL" id="MPJW01000199">
    <property type="protein sequence ID" value="OLU37510.1"/>
    <property type="molecule type" value="Genomic_DNA"/>
</dbReference>
<dbReference type="PANTHER" id="PTHR22916">
    <property type="entry name" value="GLYCOSYLTRANSFERASE"/>
    <property type="match status" value="1"/>
</dbReference>
<proteinExistence type="predicted"/>
<dbReference type="GO" id="GO:0016758">
    <property type="term" value="F:hexosyltransferase activity"/>
    <property type="evidence" value="ECO:0007669"/>
    <property type="project" value="UniProtKB-ARBA"/>
</dbReference>
<dbReference type="Pfam" id="PF00535">
    <property type="entry name" value="Glycos_transf_2"/>
    <property type="match status" value="1"/>
</dbReference>
<feature type="domain" description="Glycosyltransferase 2-like" evidence="1">
    <location>
        <begin position="15"/>
        <end position="190"/>
    </location>
</feature>
<dbReference type="InterPro" id="IPR029044">
    <property type="entry name" value="Nucleotide-diphossugar_trans"/>
</dbReference>
<accession>A0A1U7NDR9</accession>
<gene>
    <name evidence="2" type="ORF">BO222_10405</name>
</gene>
<dbReference type="PANTHER" id="PTHR22916:SF3">
    <property type="entry name" value="UDP-GLCNAC:BETAGAL BETA-1,3-N-ACETYLGLUCOSAMINYLTRANSFERASE-LIKE PROTEIN 1"/>
    <property type="match status" value="1"/>
</dbReference>
<dbReference type="OrthoDB" id="9802649at2"/>
<dbReference type="RefSeq" id="WP_075820752.1">
    <property type="nucleotide sequence ID" value="NZ_CAJUTZ010000001.1"/>
</dbReference>
<dbReference type="SUPFAM" id="SSF53448">
    <property type="entry name" value="Nucleotide-diphospho-sugar transferases"/>
    <property type="match status" value="1"/>
</dbReference>
<dbReference type="InterPro" id="IPR001173">
    <property type="entry name" value="Glyco_trans_2-like"/>
</dbReference>